<evidence type="ECO:0000256" key="2">
    <source>
        <dbReference type="SAM" id="Phobius"/>
    </source>
</evidence>
<protein>
    <recommendedName>
        <fullName evidence="8">DUF2207 domain-containing protein</fullName>
    </recommendedName>
</protein>
<dbReference type="EMBL" id="LQNT01000009">
    <property type="protein sequence ID" value="KZE38575.1"/>
    <property type="molecule type" value="Genomic_DNA"/>
</dbReference>
<evidence type="ECO:0000313" key="6">
    <source>
        <dbReference type="EMBL" id="KZE38575.1"/>
    </source>
</evidence>
<dbReference type="Pfam" id="PF09972">
    <property type="entry name" value="DUF2207"/>
    <property type="match status" value="1"/>
</dbReference>
<evidence type="ECO:0000256" key="1">
    <source>
        <dbReference type="SAM" id="MobiDB-lite"/>
    </source>
</evidence>
<feature type="domain" description="Predicted membrane protein YciQ-like C-terminal" evidence="5">
    <location>
        <begin position="286"/>
        <end position="460"/>
    </location>
</feature>
<feature type="domain" description="DUF2207" evidence="4">
    <location>
        <begin position="29"/>
        <end position="194"/>
    </location>
</feature>
<feature type="region of interest" description="Disordered" evidence="1">
    <location>
        <begin position="538"/>
        <end position="560"/>
    </location>
</feature>
<feature type="signal peptide" evidence="3">
    <location>
        <begin position="1"/>
        <end position="24"/>
    </location>
</feature>
<feature type="compositionally biased region" description="Gly residues" evidence="1">
    <location>
        <begin position="546"/>
        <end position="560"/>
    </location>
</feature>
<feature type="transmembrane region" description="Helical" evidence="2">
    <location>
        <begin position="423"/>
        <end position="443"/>
    </location>
</feature>
<dbReference type="InterPro" id="IPR048389">
    <property type="entry name" value="YciQ-like_C"/>
</dbReference>
<proteinExistence type="predicted"/>
<dbReference type="Proteomes" id="UP000076490">
    <property type="component" value="Unassembled WGS sequence"/>
</dbReference>
<evidence type="ECO:0000256" key="3">
    <source>
        <dbReference type="SAM" id="SignalP"/>
    </source>
</evidence>
<dbReference type="RefSeq" id="WP_063180199.1">
    <property type="nucleotide sequence ID" value="NZ_LQNT01000009.1"/>
</dbReference>
<name>A0A165H2D2_9BACL</name>
<dbReference type="Pfam" id="PF20990">
    <property type="entry name" value="DUF2207_C"/>
    <property type="match status" value="1"/>
</dbReference>
<reference evidence="6 7" key="1">
    <citation type="submission" date="2016-01" db="EMBL/GenBank/DDBJ databases">
        <title>Whole genome sequencing of Bhargavaea cecembensis T14.</title>
        <authorList>
            <person name="Hong K.W."/>
        </authorList>
    </citation>
    <scope>NUCLEOTIDE SEQUENCE [LARGE SCALE GENOMIC DNA]</scope>
    <source>
        <strain evidence="6 7">T14</strain>
    </source>
</reference>
<evidence type="ECO:0000259" key="4">
    <source>
        <dbReference type="Pfam" id="PF09972"/>
    </source>
</evidence>
<gene>
    <name evidence="6" type="ORF">AV656_06620</name>
</gene>
<dbReference type="InterPro" id="IPR018702">
    <property type="entry name" value="DUF2207"/>
</dbReference>
<accession>A0A165H2D2</accession>
<keyword evidence="2" id="KW-1133">Transmembrane helix</keyword>
<organism evidence="6 7">
    <name type="scientific">Bhargavaea cecembensis</name>
    <dbReference type="NCBI Taxonomy" id="394098"/>
    <lineage>
        <taxon>Bacteria</taxon>
        <taxon>Bacillati</taxon>
        <taxon>Bacillota</taxon>
        <taxon>Bacilli</taxon>
        <taxon>Bacillales</taxon>
        <taxon>Caryophanaceae</taxon>
        <taxon>Bhargavaea</taxon>
    </lineage>
</organism>
<feature type="transmembrane region" description="Helical" evidence="2">
    <location>
        <begin position="234"/>
        <end position="254"/>
    </location>
</feature>
<dbReference type="AlphaFoldDB" id="A0A165H2D2"/>
<comment type="caution">
    <text evidence="6">The sequence shown here is derived from an EMBL/GenBank/DDBJ whole genome shotgun (WGS) entry which is preliminary data.</text>
</comment>
<keyword evidence="3" id="KW-0732">Signal</keyword>
<feature type="chain" id="PRO_5007858450" description="DUF2207 domain-containing protein" evidence="3">
    <location>
        <begin position="25"/>
        <end position="560"/>
    </location>
</feature>
<sequence>MKSLIRIAWILLFLLLLFPTASFAVEFEITDSRIDARADHSGNVSVTEFHTYEFKGDFNGVTRTLIPKDHTKITGFSAFEDGQPLKTEMDGDLYKIFRGGEDERVTVELHYQIEGAITRYEDGAEFYWPFFDDRNEADYGNMTINVAPPEPASGTEVIGYDEAADTGRVEQDGTAKFILGHVGSGENGDIRVVFDGSLFPSLNAVPGTIRDKIATEQNRLTEELAAAEERHRNAVLIGNIVLPAAFLLLLGVFLKERNLSRRKLAEARRQAEALGFRTPDEIVSMPAAIQFMSPAIGTGPERLSAALLDLIRKGQVVQESATRFEETDKTPEHKQEEILRSFLFDSFGDGTGGFDLEQLKSRTEDDEQAGEYSNRVAEWSGTVSLELKEAGLKEAHPGTSVILALIGSILAGIAIYFGMGEAWIHLGIAIPPALAALIGAAFYRPLSDKGHLLREQWQFFSGQFKISGAEEWTSMPREDRLRGYIYAIGTKNKDIDLPFAKFADTRQSSSDIPPAVIVYDPLVMNRSFAVAGEHAAYSSSASSSSSGGGVGGGGGGSGAF</sequence>
<feature type="transmembrane region" description="Helical" evidence="2">
    <location>
        <begin position="398"/>
        <end position="417"/>
    </location>
</feature>
<keyword evidence="2" id="KW-0812">Transmembrane</keyword>
<evidence type="ECO:0000313" key="7">
    <source>
        <dbReference type="Proteomes" id="UP000076490"/>
    </source>
</evidence>
<keyword evidence="2" id="KW-0472">Membrane</keyword>
<evidence type="ECO:0008006" key="8">
    <source>
        <dbReference type="Google" id="ProtNLM"/>
    </source>
</evidence>
<evidence type="ECO:0000259" key="5">
    <source>
        <dbReference type="Pfam" id="PF20990"/>
    </source>
</evidence>